<dbReference type="PANTHER" id="PTHR30483">
    <property type="entry name" value="LEUCINE-SPECIFIC-BINDING PROTEIN"/>
    <property type="match status" value="1"/>
</dbReference>
<reference evidence="5" key="1">
    <citation type="submission" date="2013-07" db="EMBL/GenBank/DDBJ databases">
        <authorList>
            <person name="McIlroy S."/>
        </authorList>
    </citation>
    <scope>NUCLEOTIDE SEQUENCE [LARGE SCALE GENOMIC DNA]</scope>
    <source>
        <strain evidence="5">Run_A_D11</strain>
    </source>
</reference>
<dbReference type="Pfam" id="PF13458">
    <property type="entry name" value="Peripla_BP_6"/>
    <property type="match status" value="1"/>
</dbReference>
<evidence type="ECO:0000313" key="6">
    <source>
        <dbReference type="Proteomes" id="UP000035760"/>
    </source>
</evidence>
<comment type="caution">
    <text evidence="5">The sequence shown here is derived from an EMBL/GenBank/DDBJ whole genome shotgun (WGS) entry which is preliminary data.</text>
</comment>
<reference evidence="5" key="2">
    <citation type="submission" date="2014-03" db="EMBL/GenBank/DDBJ databases">
        <title>Candidatus Competibacter-lineage genomes retrieved from metagenomes reveal functional metabolic diversity.</title>
        <authorList>
            <person name="McIlroy S.J."/>
            <person name="Albertsen M."/>
            <person name="Andresen E.K."/>
            <person name="Saunders A.M."/>
            <person name="Kristiansen R."/>
            <person name="Stokholm-Bjerregaard M."/>
            <person name="Nielsen K.L."/>
            <person name="Nielsen P.H."/>
        </authorList>
    </citation>
    <scope>NUCLEOTIDE SEQUENCE</scope>
    <source>
        <strain evidence="5">Run_A_D11</strain>
    </source>
</reference>
<feature type="chain" id="PRO_5004880069" evidence="3">
    <location>
        <begin position="23"/>
        <end position="386"/>
    </location>
</feature>
<evidence type="ECO:0000313" key="5">
    <source>
        <dbReference type="EMBL" id="CDI02665.1"/>
    </source>
</evidence>
<evidence type="ECO:0000256" key="3">
    <source>
        <dbReference type="SAM" id="SignalP"/>
    </source>
</evidence>
<dbReference type="SUPFAM" id="SSF53822">
    <property type="entry name" value="Periplasmic binding protein-like I"/>
    <property type="match status" value="1"/>
</dbReference>
<keyword evidence="6" id="KW-1185">Reference proteome</keyword>
<evidence type="ECO:0000259" key="4">
    <source>
        <dbReference type="Pfam" id="PF13458"/>
    </source>
</evidence>
<keyword evidence="2 3" id="KW-0732">Signal</keyword>
<evidence type="ECO:0000256" key="1">
    <source>
        <dbReference type="ARBA" id="ARBA00010062"/>
    </source>
</evidence>
<organism evidence="5 6">
    <name type="scientific">Candidatus Competibacter denitrificans Run_A_D11</name>
    <dbReference type="NCBI Taxonomy" id="1400863"/>
    <lineage>
        <taxon>Bacteria</taxon>
        <taxon>Pseudomonadati</taxon>
        <taxon>Pseudomonadota</taxon>
        <taxon>Gammaproteobacteria</taxon>
        <taxon>Candidatus Competibacteraceae</taxon>
        <taxon>Candidatus Competibacter</taxon>
    </lineage>
</organism>
<dbReference type="Proteomes" id="UP000035760">
    <property type="component" value="Unassembled WGS sequence"/>
</dbReference>
<accession>W6MA33</accession>
<dbReference type="InterPro" id="IPR028081">
    <property type="entry name" value="Leu-bd"/>
</dbReference>
<dbReference type="CDD" id="cd06347">
    <property type="entry name" value="PBP1_ABC_LivK_ligand_binding-like"/>
    <property type="match status" value="1"/>
</dbReference>
<feature type="signal peptide" evidence="3">
    <location>
        <begin position="1"/>
        <end position="22"/>
    </location>
</feature>
<feature type="domain" description="Leucine-binding protein" evidence="4">
    <location>
        <begin position="26"/>
        <end position="376"/>
    </location>
</feature>
<keyword evidence="5" id="KW-0675">Receptor</keyword>
<dbReference type="AlphaFoldDB" id="W6MA33"/>
<dbReference type="STRING" id="1400863.BN873_340041"/>
<dbReference type="Gene3D" id="3.40.50.2300">
    <property type="match status" value="2"/>
</dbReference>
<dbReference type="RefSeq" id="WP_048673076.1">
    <property type="nucleotide sequence ID" value="NZ_CBTJ020000041.1"/>
</dbReference>
<dbReference type="InterPro" id="IPR051010">
    <property type="entry name" value="BCAA_transport"/>
</dbReference>
<protein>
    <submittedName>
        <fullName evidence="5">Extracellular ligand-binding receptor</fullName>
    </submittedName>
</protein>
<evidence type="ECO:0000256" key="2">
    <source>
        <dbReference type="ARBA" id="ARBA00022729"/>
    </source>
</evidence>
<comment type="similarity">
    <text evidence="1">Belongs to the leucine-binding protein family.</text>
</comment>
<gene>
    <name evidence="5" type="ORF">BN873_340041</name>
</gene>
<dbReference type="InterPro" id="IPR028082">
    <property type="entry name" value="Peripla_BP_I"/>
</dbReference>
<sequence>MRKVLALAIATCLFSFGFTVSAAEKTLKLGVIAELTGDMPAVGASCKNAAEMAVKEINAAGGVQVGKQKMKVELVIEDNAGKADQSAAAAQKLITQDEVLAIVGPNASRYAIPASEIAESSETVLITPWSTNPKTTLDTTTNKPKKYVFRACFIDPFQGGVLAKFALEKLKAKNAAVLYDVASDYNKGIAEVFKASYEKQGGKIVAFETYTTNDKDFSAQLTKIKDAKPDVIFLPNYYSEVPLQVQQAKRLGINVPFIGSDSWGSNELLTLGGADLNGYYFSTHYAADNAAPVAKKFIEDYEKTYGAKPDDVAALTYDAFGLLFGSIKSAGKADREAIRAALSTLPSYKGVTGDMKFQADSRDPIKSAVVLQIKDGKFTYFTNANP</sequence>
<dbReference type="EMBL" id="CBTJ020000041">
    <property type="protein sequence ID" value="CDI02665.1"/>
    <property type="molecule type" value="Genomic_DNA"/>
</dbReference>
<name>W6MA33_9GAMM</name>
<proteinExistence type="inferred from homology"/>
<dbReference type="PANTHER" id="PTHR30483:SF6">
    <property type="entry name" value="PERIPLASMIC BINDING PROTEIN OF ABC TRANSPORTER FOR NATURAL AMINO ACIDS"/>
    <property type="match status" value="1"/>
</dbReference>
<dbReference type="OrthoDB" id="9147078at2"/>